<reference evidence="1" key="1">
    <citation type="journal article" date="2014" name="Front. Microbiol.">
        <title>High frequency of phylogenetically diverse reductive dehalogenase-homologous genes in deep subseafloor sedimentary metagenomes.</title>
        <authorList>
            <person name="Kawai M."/>
            <person name="Futagami T."/>
            <person name="Toyoda A."/>
            <person name="Takaki Y."/>
            <person name="Nishi S."/>
            <person name="Hori S."/>
            <person name="Arai W."/>
            <person name="Tsubouchi T."/>
            <person name="Morono Y."/>
            <person name="Uchiyama I."/>
            <person name="Ito T."/>
            <person name="Fujiyama A."/>
            <person name="Inagaki F."/>
            <person name="Takami H."/>
        </authorList>
    </citation>
    <scope>NUCLEOTIDE SEQUENCE</scope>
    <source>
        <strain evidence="1">Expedition CK06-06</strain>
    </source>
</reference>
<sequence>MSYPRTVGPFTVATAGGNFPIHNTWLRGQFYAHGKHFVVYGDGTGVSYKHSSDEGVTWSAPVSIVAQSGTLGNTEAILSL</sequence>
<evidence type="ECO:0000313" key="1">
    <source>
        <dbReference type="EMBL" id="GAG99481.1"/>
    </source>
</evidence>
<dbReference type="EMBL" id="BART01027964">
    <property type="protein sequence ID" value="GAG99481.1"/>
    <property type="molecule type" value="Genomic_DNA"/>
</dbReference>
<dbReference type="SUPFAM" id="SSF50939">
    <property type="entry name" value="Sialidases"/>
    <property type="match status" value="1"/>
</dbReference>
<name>X1DSW8_9ZZZZ</name>
<proteinExistence type="predicted"/>
<feature type="non-terminal residue" evidence="1">
    <location>
        <position position="80"/>
    </location>
</feature>
<dbReference type="InterPro" id="IPR036278">
    <property type="entry name" value="Sialidase_sf"/>
</dbReference>
<gene>
    <name evidence="1" type="ORF">S01H4_49443</name>
</gene>
<comment type="caution">
    <text evidence="1">The sequence shown here is derived from an EMBL/GenBank/DDBJ whole genome shotgun (WGS) entry which is preliminary data.</text>
</comment>
<evidence type="ECO:0008006" key="2">
    <source>
        <dbReference type="Google" id="ProtNLM"/>
    </source>
</evidence>
<organism evidence="1">
    <name type="scientific">marine sediment metagenome</name>
    <dbReference type="NCBI Taxonomy" id="412755"/>
    <lineage>
        <taxon>unclassified sequences</taxon>
        <taxon>metagenomes</taxon>
        <taxon>ecological metagenomes</taxon>
    </lineage>
</organism>
<accession>X1DSW8</accession>
<protein>
    <recommendedName>
        <fullName evidence="2">Sialidase domain-containing protein</fullName>
    </recommendedName>
</protein>
<dbReference type="AlphaFoldDB" id="X1DSW8"/>